<comment type="catalytic activity">
    <reaction evidence="14 15">
        <text>2'-deoxyribonucleotide-(2'-deoxyribose 5'-phosphate)-2'-deoxyribonucleotide-DNA = a 3'-end 2'-deoxyribonucleotide-(2,3-dehydro-2,3-deoxyribose 5'-phosphate)-DNA + a 5'-end 5'-phospho-2'-deoxyribonucleoside-DNA + H(+)</text>
        <dbReference type="Rhea" id="RHEA:66592"/>
        <dbReference type="Rhea" id="RHEA-COMP:13180"/>
        <dbReference type="Rhea" id="RHEA-COMP:16897"/>
        <dbReference type="Rhea" id="RHEA-COMP:17067"/>
        <dbReference type="ChEBI" id="CHEBI:15378"/>
        <dbReference type="ChEBI" id="CHEBI:136412"/>
        <dbReference type="ChEBI" id="CHEBI:157695"/>
        <dbReference type="ChEBI" id="CHEBI:167181"/>
        <dbReference type="EC" id="4.2.99.18"/>
    </reaction>
</comment>
<feature type="binding site" evidence="15">
    <location>
        <position position="110"/>
    </location>
    <ligand>
        <name>DNA</name>
        <dbReference type="ChEBI" id="CHEBI:16991"/>
    </ligand>
</feature>
<evidence type="ECO:0000256" key="4">
    <source>
        <dbReference type="ARBA" id="ARBA00022723"/>
    </source>
</evidence>
<keyword evidence="4 15" id="KW-0479">Metal-binding</keyword>
<dbReference type="PROSITE" id="PS01242">
    <property type="entry name" value="ZF_FPG_1"/>
    <property type="match status" value="1"/>
</dbReference>
<evidence type="ECO:0000256" key="8">
    <source>
        <dbReference type="ARBA" id="ARBA00022833"/>
    </source>
</evidence>
<dbReference type="InterPro" id="IPR015887">
    <property type="entry name" value="DNA_glyclase_Znf_dom_DNA_BS"/>
</dbReference>
<keyword evidence="5 15" id="KW-0227">DNA damage</keyword>
<dbReference type="EMBL" id="OX458333">
    <property type="protein sequence ID" value="CAI8758459.1"/>
    <property type="molecule type" value="Genomic_DNA"/>
</dbReference>
<evidence type="ECO:0000256" key="14">
    <source>
        <dbReference type="ARBA" id="ARBA00044632"/>
    </source>
</evidence>
<evidence type="ECO:0000313" key="18">
    <source>
        <dbReference type="EMBL" id="CAI8758459.1"/>
    </source>
</evidence>
<evidence type="ECO:0000256" key="12">
    <source>
        <dbReference type="ARBA" id="ARBA00023268"/>
    </source>
</evidence>
<keyword evidence="9 15" id="KW-0238">DNA-binding</keyword>
<evidence type="ECO:0000259" key="17">
    <source>
        <dbReference type="PROSITE" id="PS51068"/>
    </source>
</evidence>
<dbReference type="SMART" id="SM01232">
    <property type="entry name" value="H2TH"/>
    <property type="match status" value="1"/>
</dbReference>
<feature type="active site" description="Proton donor" evidence="15">
    <location>
        <position position="3"/>
    </location>
</feature>
<dbReference type="RefSeq" id="WP_026611940.1">
    <property type="nucleotide sequence ID" value="NZ_OX458333.1"/>
</dbReference>
<evidence type="ECO:0000256" key="9">
    <source>
        <dbReference type="ARBA" id="ARBA00023125"/>
    </source>
</evidence>
<dbReference type="HAMAP" id="MF_00103">
    <property type="entry name" value="Fapy_DNA_glycosyl"/>
    <property type="match status" value="1"/>
</dbReference>
<dbReference type="InterPro" id="IPR010663">
    <property type="entry name" value="Znf_FPG/IleRS"/>
</dbReference>
<dbReference type="InterPro" id="IPR010979">
    <property type="entry name" value="Ribosomal_uS13-like_H2TH"/>
</dbReference>
<dbReference type="SUPFAM" id="SSF81624">
    <property type="entry name" value="N-terminal domain of MutM-like DNA repair proteins"/>
    <property type="match status" value="1"/>
</dbReference>
<feature type="binding site" evidence="15">
    <location>
        <position position="152"/>
    </location>
    <ligand>
        <name>DNA</name>
        <dbReference type="ChEBI" id="CHEBI:16991"/>
    </ligand>
</feature>
<evidence type="ECO:0000256" key="13">
    <source>
        <dbReference type="ARBA" id="ARBA00023295"/>
    </source>
</evidence>
<sequence>MPELPEVETTRRGISPHLIGQTIQATVIREPQLRWPIPADLPERLDRRTVRTVERRGKYLLIGTNRGTLIVHLGMSGSLRILSPDSPPRKHDHLDIVLANGTCLRFHDPRRFGCVVWTENDPQVHPLLAGLGPEPLSTSFDAAYLYRKARGRSTPVKSFIMDSHVVVGVGNIYANEALFRAGIAPRRQAGRIALPRYEKLVLSIRAVLSEAIEQGGTTLRDFVNENGNPGYFQQTLQIYGRSGLPCYRCGQSIRTERLGQRSTYWCPSCQR</sequence>
<keyword evidence="8 15" id="KW-0862">Zinc</keyword>
<evidence type="ECO:0000256" key="3">
    <source>
        <dbReference type="ARBA" id="ARBA00011245"/>
    </source>
</evidence>
<keyword evidence="11 15" id="KW-0456">Lyase</keyword>
<dbReference type="PROSITE" id="PS51066">
    <property type="entry name" value="ZF_FPG_2"/>
    <property type="match status" value="1"/>
</dbReference>
<dbReference type="Pfam" id="PF06831">
    <property type="entry name" value="H2TH"/>
    <property type="match status" value="1"/>
</dbReference>
<dbReference type="SUPFAM" id="SSF46946">
    <property type="entry name" value="S13-like H2TH domain"/>
    <property type="match status" value="1"/>
</dbReference>
<feature type="active site" description="Proton donor; for beta-elimination activity" evidence="15">
    <location>
        <position position="58"/>
    </location>
</feature>
<dbReference type="Proteomes" id="UP001162030">
    <property type="component" value="Chromosome"/>
</dbReference>
<dbReference type="Gene3D" id="3.20.190.10">
    <property type="entry name" value="MutM-like, N-terminal"/>
    <property type="match status" value="1"/>
</dbReference>
<keyword evidence="7 15" id="KW-0378">Hydrolase</keyword>
<dbReference type="Gene3D" id="1.10.8.50">
    <property type="match status" value="1"/>
</dbReference>
<dbReference type="EC" id="4.2.99.18" evidence="15"/>
<dbReference type="InterPro" id="IPR012319">
    <property type="entry name" value="FPG_cat"/>
</dbReference>
<protein>
    <recommendedName>
        <fullName evidence="15">Formamidopyrimidine-DNA glycosylase</fullName>
        <shortName evidence="15">Fapy-DNA glycosylase</shortName>
        <ecNumber evidence="15">3.2.2.23</ecNumber>
    </recommendedName>
    <alternativeName>
        <fullName evidence="15">DNA-(apurinic or apyrimidinic site) lyase MutM</fullName>
        <shortName evidence="15">AP lyase MutM</shortName>
        <ecNumber evidence="15">4.2.99.18</ecNumber>
    </alternativeName>
</protein>
<dbReference type="NCBIfam" id="NF002211">
    <property type="entry name" value="PRK01103.1"/>
    <property type="match status" value="1"/>
</dbReference>
<feature type="binding site" evidence="15">
    <location>
        <position position="91"/>
    </location>
    <ligand>
        <name>DNA</name>
        <dbReference type="ChEBI" id="CHEBI:16991"/>
    </ligand>
</feature>
<keyword evidence="12 15" id="KW-0511">Multifunctional enzyme</keyword>
<evidence type="ECO:0000256" key="2">
    <source>
        <dbReference type="ARBA" id="ARBA00009409"/>
    </source>
</evidence>
<keyword evidence="19" id="KW-1185">Reference proteome</keyword>
<evidence type="ECO:0000256" key="5">
    <source>
        <dbReference type="ARBA" id="ARBA00022763"/>
    </source>
</evidence>
<comment type="subunit">
    <text evidence="3 15">Monomer.</text>
</comment>
<dbReference type="Pfam" id="PF01149">
    <property type="entry name" value="Fapy_DNA_glyco"/>
    <property type="match status" value="1"/>
</dbReference>
<evidence type="ECO:0000256" key="6">
    <source>
        <dbReference type="ARBA" id="ARBA00022771"/>
    </source>
</evidence>
<dbReference type="GO" id="GO:0008534">
    <property type="term" value="F:oxidized purine nucleobase lesion DNA N-glycosylase activity"/>
    <property type="evidence" value="ECO:0007669"/>
    <property type="project" value="UniProtKB-EC"/>
</dbReference>
<keyword evidence="6 15" id="KW-0863">Zinc-finger</keyword>
<gene>
    <name evidence="15 18" type="primary">mutM</name>
    <name evidence="15" type="synonym">fpg</name>
    <name evidence="18" type="ORF">MSZNOR_0794</name>
</gene>
<reference evidence="18 19" key="1">
    <citation type="submission" date="2023-03" db="EMBL/GenBank/DDBJ databases">
        <authorList>
            <person name="Pearce D."/>
        </authorList>
    </citation>
    <scope>NUCLEOTIDE SEQUENCE [LARGE SCALE GENOMIC DNA]</scope>
    <source>
        <strain evidence="18">Msz</strain>
    </source>
</reference>
<dbReference type="PANTHER" id="PTHR22993">
    <property type="entry name" value="FORMAMIDOPYRIMIDINE-DNA GLYCOSYLASE"/>
    <property type="match status" value="1"/>
</dbReference>
<evidence type="ECO:0000256" key="11">
    <source>
        <dbReference type="ARBA" id="ARBA00023239"/>
    </source>
</evidence>
<dbReference type="InterPro" id="IPR035937">
    <property type="entry name" value="FPG_N"/>
</dbReference>
<evidence type="ECO:0000256" key="10">
    <source>
        <dbReference type="ARBA" id="ARBA00023204"/>
    </source>
</evidence>
<dbReference type="CDD" id="cd08966">
    <property type="entry name" value="EcFpg-like_N"/>
    <property type="match status" value="1"/>
</dbReference>
<dbReference type="SUPFAM" id="SSF57716">
    <property type="entry name" value="Glucocorticoid receptor-like (DNA-binding domain)"/>
    <property type="match status" value="1"/>
</dbReference>
<feature type="domain" description="Formamidopyrimidine-DNA glycosylase catalytic" evidence="17">
    <location>
        <begin position="2"/>
        <end position="113"/>
    </location>
</feature>
<evidence type="ECO:0000256" key="7">
    <source>
        <dbReference type="ARBA" id="ARBA00022801"/>
    </source>
</evidence>
<dbReference type="InterPro" id="IPR015886">
    <property type="entry name" value="H2TH_FPG"/>
</dbReference>
<evidence type="ECO:0000256" key="15">
    <source>
        <dbReference type="HAMAP-Rule" id="MF_00103"/>
    </source>
</evidence>
<feature type="active site" description="Schiff-base intermediate with DNA" evidence="15">
    <location>
        <position position="2"/>
    </location>
</feature>
<evidence type="ECO:0000259" key="16">
    <source>
        <dbReference type="PROSITE" id="PS51066"/>
    </source>
</evidence>
<keyword evidence="13 15" id="KW-0326">Glycosidase</keyword>
<dbReference type="InterPro" id="IPR000214">
    <property type="entry name" value="Znf_DNA_glyclase/AP_lyase"/>
</dbReference>
<comment type="cofactor">
    <cofactor evidence="15">
        <name>Zn(2+)</name>
        <dbReference type="ChEBI" id="CHEBI:29105"/>
    </cofactor>
    <text evidence="15">Binds 1 zinc ion per subunit.</text>
</comment>
<comment type="catalytic activity">
    <reaction evidence="1 15">
        <text>Hydrolysis of DNA containing ring-opened 7-methylguanine residues, releasing 2,6-diamino-4-hydroxy-5-(N-methyl)formamidopyrimidine.</text>
        <dbReference type="EC" id="3.2.2.23"/>
    </reaction>
</comment>
<dbReference type="Pfam" id="PF06827">
    <property type="entry name" value="zf-FPG_IleRS"/>
    <property type="match status" value="1"/>
</dbReference>
<organism evidence="18 19">
    <name type="scientific">Methylocaldum szegediense</name>
    <dbReference type="NCBI Taxonomy" id="73780"/>
    <lineage>
        <taxon>Bacteria</taxon>
        <taxon>Pseudomonadati</taxon>
        <taxon>Pseudomonadota</taxon>
        <taxon>Gammaproteobacteria</taxon>
        <taxon>Methylococcales</taxon>
        <taxon>Methylococcaceae</taxon>
        <taxon>Methylocaldum</taxon>
    </lineage>
</organism>
<dbReference type="EC" id="3.2.2.23" evidence="15"/>
<dbReference type="SMART" id="SM00898">
    <property type="entry name" value="Fapy_DNA_glyco"/>
    <property type="match status" value="1"/>
</dbReference>
<feature type="active site" description="Proton donor; for delta-elimination activity" evidence="15">
    <location>
        <position position="261"/>
    </location>
</feature>
<proteinExistence type="inferred from homology"/>
<comment type="similarity">
    <text evidence="2 15">Belongs to the FPG family.</text>
</comment>
<dbReference type="PANTHER" id="PTHR22993:SF9">
    <property type="entry name" value="FORMAMIDOPYRIMIDINE-DNA GLYCOSYLASE"/>
    <property type="match status" value="1"/>
</dbReference>
<dbReference type="NCBIfam" id="TIGR00577">
    <property type="entry name" value="fpg"/>
    <property type="match status" value="1"/>
</dbReference>
<comment type="function">
    <text evidence="15">Involved in base excision repair of DNA damaged by oxidation or by mutagenic agents. Acts as DNA glycosylase that recognizes and removes damaged bases. Has a preference for oxidized purines, such as 7,8-dihydro-8-oxoguanine (8-oxoG). Has AP (apurinic/apyrimidinic) lyase activity and introduces nicks in the DNA strand. Cleaves the DNA backbone by beta-delta elimination to generate a single-strand break at the site of the removed base with both 3'- and 5'-phosphates.</text>
</comment>
<keyword evidence="10 15" id="KW-0234">DNA repair</keyword>
<feature type="domain" description="FPG-type" evidence="16">
    <location>
        <begin position="237"/>
        <end position="271"/>
    </location>
</feature>
<dbReference type="PROSITE" id="PS51068">
    <property type="entry name" value="FPG_CAT"/>
    <property type="match status" value="1"/>
</dbReference>
<evidence type="ECO:0000256" key="1">
    <source>
        <dbReference type="ARBA" id="ARBA00001668"/>
    </source>
</evidence>
<accession>A0ABM9HYA8</accession>
<dbReference type="InterPro" id="IPR020629">
    <property type="entry name" value="FPG_Glyclase"/>
</dbReference>
<name>A0ABM9HYA8_9GAMM</name>
<evidence type="ECO:0000313" key="19">
    <source>
        <dbReference type="Proteomes" id="UP001162030"/>
    </source>
</evidence>